<dbReference type="PIRSF" id="PIRSF037475">
    <property type="entry name" value="BLOC-2_complex_Hps5"/>
    <property type="match status" value="1"/>
</dbReference>
<dbReference type="GO" id="GO:0048066">
    <property type="term" value="P:developmental pigmentation"/>
    <property type="evidence" value="ECO:0007669"/>
    <property type="project" value="TreeGrafter"/>
</dbReference>
<feature type="region of interest" description="Disordered" evidence="3">
    <location>
        <begin position="572"/>
        <end position="622"/>
    </location>
</feature>
<proteinExistence type="inferred from homology"/>
<dbReference type="InterPro" id="IPR056445">
    <property type="entry name" value="TPR_HPS5"/>
</dbReference>
<dbReference type="Gene3D" id="2.130.10.10">
    <property type="entry name" value="YVTN repeat-like/Quinoprotein amine dehydrogenase"/>
    <property type="match status" value="1"/>
</dbReference>
<evidence type="ECO:0000256" key="3">
    <source>
        <dbReference type="SAM" id="MobiDB-lite"/>
    </source>
</evidence>
<dbReference type="InterPro" id="IPR035431">
    <property type="entry name" value="HPS5"/>
</dbReference>
<organism evidence="6 7">
    <name type="scientific">Astyanax mexicanus</name>
    <name type="common">Blind cave fish</name>
    <name type="synonym">Astyanax fasciatus mexicanus</name>
    <dbReference type="NCBI Taxonomy" id="7994"/>
    <lineage>
        <taxon>Eukaryota</taxon>
        <taxon>Metazoa</taxon>
        <taxon>Chordata</taxon>
        <taxon>Craniata</taxon>
        <taxon>Vertebrata</taxon>
        <taxon>Euteleostomi</taxon>
        <taxon>Actinopterygii</taxon>
        <taxon>Neopterygii</taxon>
        <taxon>Teleostei</taxon>
        <taxon>Ostariophysi</taxon>
        <taxon>Characiformes</taxon>
        <taxon>Characoidei</taxon>
        <taxon>Acestrorhamphidae</taxon>
        <taxon>Acestrorhamphinae</taxon>
        <taxon>Astyanax</taxon>
    </lineage>
</organism>
<dbReference type="Proteomes" id="UP000694621">
    <property type="component" value="Unplaced"/>
</dbReference>
<reference evidence="6" key="1">
    <citation type="submission" date="2025-08" db="UniProtKB">
        <authorList>
            <consortium name="Ensembl"/>
        </authorList>
    </citation>
    <scope>IDENTIFICATION</scope>
</reference>
<dbReference type="GO" id="GO:0005829">
    <property type="term" value="C:cytosol"/>
    <property type="evidence" value="ECO:0007669"/>
    <property type="project" value="UniProtKB-SubCell"/>
</dbReference>
<dbReference type="Ensembl" id="ENSAMXT00005031949.1">
    <property type="protein sequence ID" value="ENSAMXP00005029131.1"/>
    <property type="gene ID" value="ENSAMXG00005014239.1"/>
</dbReference>
<dbReference type="InterPro" id="IPR056499">
    <property type="entry name" value="Beta-prop_HPS5-like"/>
</dbReference>
<evidence type="ECO:0000256" key="2">
    <source>
        <dbReference type="PIRNR" id="PIRNR037475"/>
    </source>
</evidence>
<feature type="domain" description="HPS5 TPR" evidence="5">
    <location>
        <begin position="638"/>
        <end position="995"/>
    </location>
</feature>
<dbReference type="Pfam" id="PF23758">
    <property type="entry name" value="TPR_HPS5"/>
    <property type="match status" value="1"/>
</dbReference>
<evidence type="ECO:0000313" key="7">
    <source>
        <dbReference type="Proteomes" id="UP000694621"/>
    </source>
</evidence>
<dbReference type="PANTHER" id="PTHR23287:SF18">
    <property type="entry name" value="BLOC-2 COMPLEX MEMBER HPS5"/>
    <property type="match status" value="1"/>
</dbReference>
<keyword evidence="2" id="KW-0963">Cytoplasm</keyword>
<name>A0A8B9JZ85_ASTMX</name>
<sequence length="1024" mass="114885">MSVSYTHVLAEFDCLDPLLSALRLDSGRLKCTCIAISRKWLALGTSAGGLHLIQRDGWKQRLILTHKEGSITQAACCPHDEDFIAVATSEGLVVVWELQLERRGRPERACVSWEHRGMAITALCWDTATLRVFIGDTAGKVSCLRAGSSKLGKVGSAFVIFPVQTVTTVDSRVVQLGYLEGRLLVSSLSRCYLCDTEREKFWRVGNKERDGEYGACFCPQQQTGLRGLPGATGHLLYCARPGSRVWEANFNGEVLSTHQFKQLLACPASPLISGEPQYIPDQKHPQSLAFPRLLNFSDQNLLTWTDSAIYIFTPQSGQVLLWTEIKGIVDVAVFRSELFCLHGDGHLSHLSLLPAERCVERLIRRENWTLAATVCCMFQHAIALCRARKSIPIDRLEHLKTQLNSTSQQQLIVQLEEVISKLEPLDSACSSRRSSISSHESFSVLDCGIYRVISRRGSQSDEDTSSLVSQSMLEEERLKEFNFAQEEEQVEHDSQSYVRAEGDKSDLGLQFHLPLSFRPKPPRIALQAVKDSQYSSLCSSQIQDPQVLLDPSCLTEVLLEWVPVLERVLDENADTQSSSAVPQSDNEVGSLTDKDHSSSLMKGEALTERKLSSTPPPVELSPPLPAPVKLIHRPLPPELQEHLSQLACLYLDLGCPSGAGDGVESGVEDVCAFLQRYFFLLDQERVRRMCMLRYREQPEVLKAYIAGMLGESSYSFPLLILLLKKGDLLKSLRSLRELQPWNAPLLLSHLYRLYARHGEVAVRAYPQFYPTILPSDIMAMVQPSHFLPYLDNLVQSRAEEQRLSFLGSLLQPETLRQDWLELALTHDAPQREDTLTADGQWRSHYFCWGYGRLLSLLIRLPADFASKMKMLESCCLHGYWVGYLYLCNELQRRTEAFTAICKLDDMSLLEEPNGTVPQTVEEWMLLIRLCNTNGKSTTSGPGDLTNGSAEWSTQISVEKLILCLARAVGPDQALAALQEGGVQLELSPRSTLVCELLRVAEKRQRALIQTMLERCDRFLWSQQA</sequence>
<comment type="subcellular location">
    <subcellularLocation>
        <location evidence="2">Cytoplasm</location>
        <location evidence="2">Cytosol</location>
    </subcellularLocation>
</comment>
<dbReference type="Pfam" id="PF23756">
    <property type="entry name" value="Beta-prop_HPS5"/>
    <property type="match status" value="1"/>
</dbReference>
<evidence type="ECO:0000259" key="5">
    <source>
        <dbReference type="Pfam" id="PF23758"/>
    </source>
</evidence>
<dbReference type="InterPro" id="IPR015943">
    <property type="entry name" value="WD40/YVTN_repeat-like_dom_sf"/>
</dbReference>
<dbReference type="PANTHER" id="PTHR23287">
    <property type="entry name" value="RUBY-EYE2-LIKE PROTEIN"/>
    <property type="match status" value="1"/>
</dbReference>
<evidence type="ECO:0000313" key="6">
    <source>
        <dbReference type="Ensembl" id="ENSAMXP00005029131.1"/>
    </source>
</evidence>
<accession>A0A8B9JZ85</accession>
<dbReference type="GO" id="GO:0031084">
    <property type="term" value="C:BLOC-2 complex"/>
    <property type="evidence" value="ECO:0007669"/>
    <property type="project" value="UniProtKB-UniRule"/>
</dbReference>
<evidence type="ECO:0000259" key="4">
    <source>
        <dbReference type="Pfam" id="PF23756"/>
    </source>
</evidence>
<protein>
    <recommendedName>
        <fullName evidence="2">Hermansky-Pudlak syndrome 5 protein homolog</fullName>
    </recommendedName>
</protein>
<comment type="subunit">
    <text evidence="2">Component of the biogenesis of lysosome-related organelles complex-2 (or BLOC2) composed of HPS3, HPS5 and HPS6.</text>
</comment>
<comment type="function">
    <text evidence="2">May regulate the synthesis and function of lysosomes and of highly specialized organelles, such as melanosomes and platelet dense granules.</text>
</comment>
<dbReference type="AlphaFoldDB" id="A0A8B9JZ85"/>
<feature type="compositionally biased region" description="Polar residues" evidence="3">
    <location>
        <begin position="574"/>
        <end position="589"/>
    </location>
</feature>
<feature type="domain" description="HPS5-like beta-propeller" evidence="4">
    <location>
        <begin position="9"/>
        <end position="344"/>
    </location>
</feature>
<evidence type="ECO:0000256" key="1">
    <source>
        <dbReference type="ARBA" id="ARBA00010697"/>
    </source>
</evidence>
<dbReference type="InterPro" id="IPR036322">
    <property type="entry name" value="WD40_repeat_dom_sf"/>
</dbReference>
<dbReference type="SUPFAM" id="SSF50978">
    <property type="entry name" value="WD40 repeat-like"/>
    <property type="match status" value="1"/>
</dbReference>
<comment type="similarity">
    <text evidence="1 2">Belongs to the HPS5 family.</text>
</comment>